<feature type="transmembrane region" description="Helical" evidence="4">
    <location>
        <begin position="505"/>
        <end position="525"/>
    </location>
</feature>
<evidence type="ECO:0000256" key="2">
    <source>
        <dbReference type="ARBA" id="ARBA00012528"/>
    </source>
</evidence>
<dbReference type="SUPFAM" id="SSF55073">
    <property type="entry name" value="Nucleotide cyclase"/>
    <property type="match status" value="1"/>
</dbReference>
<dbReference type="InterPro" id="IPR000160">
    <property type="entry name" value="GGDEF_dom"/>
</dbReference>
<dbReference type="AlphaFoldDB" id="A0A1G6S6K7"/>
<keyword evidence="4" id="KW-0812">Transmembrane</keyword>
<organism evidence="6 7">
    <name type="scientific">Aquimonas voraii</name>
    <dbReference type="NCBI Taxonomy" id="265719"/>
    <lineage>
        <taxon>Bacteria</taxon>
        <taxon>Pseudomonadati</taxon>
        <taxon>Pseudomonadota</taxon>
        <taxon>Gammaproteobacteria</taxon>
        <taxon>Lysobacterales</taxon>
        <taxon>Lysobacteraceae</taxon>
        <taxon>Aquimonas</taxon>
    </lineage>
</organism>
<reference evidence="6 7" key="1">
    <citation type="submission" date="2016-10" db="EMBL/GenBank/DDBJ databases">
        <authorList>
            <person name="de Groot N.N."/>
        </authorList>
    </citation>
    <scope>NUCLEOTIDE SEQUENCE [LARGE SCALE GENOMIC DNA]</scope>
    <source>
        <strain evidence="6 7">DSM 16957</strain>
    </source>
</reference>
<dbReference type="OrthoDB" id="9801123at2"/>
<dbReference type="InterPro" id="IPR050469">
    <property type="entry name" value="Diguanylate_Cyclase"/>
</dbReference>
<dbReference type="Gene3D" id="3.30.70.270">
    <property type="match status" value="1"/>
</dbReference>
<sequence>MSGAIEGAASPRDPGGGRLPALLLLLVCGAAPAAFAARQMTESPEPVESGLGLNSAAPGLPAARLDAAVRLAAEDPARARAALDALAAEWRIEAASSDPRARLLQRARLQLLVEARDAKGLAAALRAAAFDGAVASPAPGAGAVPSDSAAAADLALMEAQLAELENRPSVAAERARAALDFHRSACPLPSALRVDSVLQDDPEARERSHALGAFADCDYRAVWQAERVLERQALANGVVAQARSSAQGRLALALAAGDAYRAAQTWSLLGFLASQAGEPKETVLGLLAQARRTAERVGEPELRIRTLVNEAAVAIDAGDARTSIARLRSALALARSAGLQRPQVMLLNNLADTQLRLRQPRQALRTVQEALPLAERLQEQRVLQALHNNAGLAHIGLGQIEAGKQQLALAETLLGEEGNEGQRVQMLREFGEALAAAGDAGAALELYHRERELSARISRENLDAALRDIQASFDAEVRQRDMQLLEDQLATRSDEIASQDLTLRIWLLLLAVLGVLLLLGALLYGRLRGRERLLSERRERLRRESEQDTLTGLGNRRAFELRMQGLVARPGAPGALLLLDVDHFKRINDRYGHASGDAVLVEVARRIQACLRREDLVVRWGGEEFLVHVSGMGSAQAIALGRRILERIAGEPVEMPNGSLRVSASMGLCLDLLPSCSAELGWEERLRLADLALYAAKSRGRSRAVAVVDSSGEAEALRAPEIDFEAAERSGLLRTQSAVVLG</sequence>
<dbReference type="EC" id="2.7.7.65" evidence="2"/>
<evidence type="ECO:0000313" key="6">
    <source>
        <dbReference type="EMBL" id="SDD11757.1"/>
    </source>
</evidence>
<evidence type="ECO:0000259" key="5">
    <source>
        <dbReference type="PROSITE" id="PS50887"/>
    </source>
</evidence>
<dbReference type="InterPro" id="IPR043128">
    <property type="entry name" value="Rev_trsase/Diguanyl_cyclase"/>
</dbReference>
<dbReference type="EMBL" id="FNAG01000001">
    <property type="protein sequence ID" value="SDD11757.1"/>
    <property type="molecule type" value="Genomic_DNA"/>
</dbReference>
<name>A0A1G6S6K7_9GAMM</name>
<dbReference type="STRING" id="265719.SAMN04488509_101301"/>
<dbReference type="NCBIfam" id="TIGR00254">
    <property type="entry name" value="GGDEF"/>
    <property type="match status" value="1"/>
</dbReference>
<feature type="domain" description="GGDEF" evidence="5">
    <location>
        <begin position="572"/>
        <end position="709"/>
    </location>
</feature>
<dbReference type="InterPro" id="IPR029787">
    <property type="entry name" value="Nucleotide_cyclase"/>
</dbReference>
<keyword evidence="4" id="KW-0472">Membrane</keyword>
<dbReference type="SMART" id="SM00267">
    <property type="entry name" value="GGDEF"/>
    <property type="match status" value="1"/>
</dbReference>
<dbReference type="PANTHER" id="PTHR45138:SF9">
    <property type="entry name" value="DIGUANYLATE CYCLASE DGCM-RELATED"/>
    <property type="match status" value="1"/>
</dbReference>
<evidence type="ECO:0000256" key="4">
    <source>
        <dbReference type="SAM" id="Phobius"/>
    </source>
</evidence>
<dbReference type="SUPFAM" id="SSF48452">
    <property type="entry name" value="TPR-like"/>
    <property type="match status" value="1"/>
</dbReference>
<dbReference type="PANTHER" id="PTHR45138">
    <property type="entry name" value="REGULATORY COMPONENTS OF SENSORY TRANSDUCTION SYSTEM"/>
    <property type="match status" value="1"/>
</dbReference>
<dbReference type="PROSITE" id="PS50887">
    <property type="entry name" value="GGDEF"/>
    <property type="match status" value="1"/>
</dbReference>
<comment type="catalytic activity">
    <reaction evidence="3">
        <text>2 GTP = 3',3'-c-di-GMP + 2 diphosphate</text>
        <dbReference type="Rhea" id="RHEA:24898"/>
        <dbReference type="ChEBI" id="CHEBI:33019"/>
        <dbReference type="ChEBI" id="CHEBI:37565"/>
        <dbReference type="ChEBI" id="CHEBI:58805"/>
        <dbReference type="EC" id="2.7.7.65"/>
    </reaction>
</comment>
<protein>
    <recommendedName>
        <fullName evidence="2">diguanylate cyclase</fullName>
        <ecNumber evidence="2">2.7.7.65</ecNumber>
    </recommendedName>
</protein>
<dbReference type="Proteomes" id="UP000199603">
    <property type="component" value="Unassembled WGS sequence"/>
</dbReference>
<keyword evidence="4" id="KW-1133">Transmembrane helix</keyword>
<dbReference type="Pfam" id="PF00990">
    <property type="entry name" value="GGDEF"/>
    <property type="match status" value="1"/>
</dbReference>
<dbReference type="RefSeq" id="WP_091237977.1">
    <property type="nucleotide sequence ID" value="NZ_FNAG01000001.1"/>
</dbReference>
<dbReference type="InterPro" id="IPR011990">
    <property type="entry name" value="TPR-like_helical_dom_sf"/>
</dbReference>
<keyword evidence="7" id="KW-1185">Reference proteome</keyword>
<dbReference type="CDD" id="cd01949">
    <property type="entry name" value="GGDEF"/>
    <property type="match status" value="1"/>
</dbReference>
<gene>
    <name evidence="6" type="ORF">SAMN04488509_101301</name>
</gene>
<dbReference type="Gene3D" id="1.25.40.10">
    <property type="entry name" value="Tetratricopeptide repeat domain"/>
    <property type="match status" value="1"/>
</dbReference>
<comment type="cofactor">
    <cofactor evidence="1">
        <name>Mg(2+)</name>
        <dbReference type="ChEBI" id="CHEBI:18420"/>
    </cofactor>
</comment>
<dbReference type="FunFam" id="3.30.70.270:FF:000001">
    <property type="entry name" value="Diguanylate cyclase domain protein"/>
    <property type="match status" value="1"/>
</dbReference>
<evidence type="ECO:0000313" key="7">
    <source>
        <dbReference type="Proteomes" id="UP000199603"/>
    </source>
</evidence>
<proteinExistence type="predicted"/>
<dbReference type="GO" id="GO:0052621">
    <property type="term" value="F:diguanylate cyclase activity"/>
    <property type="evidence" value="ECO:0007669"/>
    <property type="project" value="UniProtKB-EC"/>
</dbReference>
<accession>A0A1G6S6K7</accession>
<evidence type="ECO:0000256" key="1">
    <source>
        <dbReference type="ARBA" id="ARBA00001946"/>
    </source>
</evidence>
<evidence type="ECO:0000256" key="3">
    <source>
        <dbReference type="ARBA" id="ARBA00034247"/>
    </source>
</evidence>